<dbReference type="HOGENOM" id="CLU_066046_1_0_1"/>
<evidence type="ECO:0000313" key="4">
    <source>
        <dbReference type="Proteomes" id="UP000054538"/>
    </source>
</evidence>
<gene>
    <name evidence="3" type="ORF">PAXRUDRAFT_830567</name>
</gene>
<dbReference type="OrthoDB" id="10006218at2759"/>
<sequence length="323" mass="37538">MPPTWQRHPRYFIVVALIILATIYLANPYQPLVRTDSYAAYIRDNELPARLERAEGVYSKVIADRKEMIRKHGPTPRDILMFPPDKEPWPAYTVWSFFPPSFHCPHELERIGSLGDGGKWACGMSRLEHKPDCLIYTFGMNYETSFEAELLERTRHCEVWGYDFRSKAFGSNIKSNYRAHFFPWGLANVDGYGADAEHKLYTLQTLLELNKHTYIDVLKIDIEGWEFEVLTQILQPYIASGDPLPFGQLLIEIHTWDKKFEDFLQWWEMLEVAGLRPFMTEVNLVYQNYNKGKDTDLAEYSFINIKGDNIFIADPPSPEAAPI</sequence>
<dbReference type="InterPro" id="IPR025714">
    <property type="entry name" value="Methyltranfer_dom"/>
</dbReference>
<evidence type="ECO:0000259" key="2">
    <source>
        <dbReference type="Pfam" id="PF13383"/>
    </source>
</evidence>
<dbReference type="PANTHER" id="PTHR32026:SF10">
    <property type="entry name" value="METHYLTRANSFERASE-LIKE PROTEIN 24-RELATED"/>
    <property type="match status" value="1"/>
</dbReference>
<feature type="domain" description="Methyltransferase" evidence="2">
    <location>
        <begin position="97"/>
        <end position="286"/>
    </location>
</feature>
<reference evidence="3 4" key="1">
    <citation type="submission" date="2014-04" db="EMBL/GenBank/DDBJ databases">
        <authorList>
            <consortium name="DOE Joint Genome Institute"/>
            <person name="Kuo A."/>
            <person name="Kohler A."/>
            <person name="Jargeat P."/>
            <person name="Nagy L.G."/>
            <person name="Floudas D."/>
            <person name="Copeland A."/>
            <person name="Barry K.W."/>
            <person name="Cichocki N."/>
            <person name="Veneault-Fourrey C."/>
            <person name="LaButti K."/>
            <person name="Lindquist E.A."/>
            <person name="Lipzen A."/>
            <person name="Lundell T."/>
            <person name="Morin E."/>
            <person name="Murat C."/>
            <person name="Sun H."/>
            <person name="Tunlid A."/>
            <person name="Henrissat B."/>
            <person name="Grigoriev I.V."/>
            <person name="Hibbett D.S."/>
            <person name="Martin F."/>
            <person name="Nordberg H.P."/>
            <person name="Cantor M.N."/>
            <person name="Hua S.X."/>
        </authorList>
    </citation>
    <scope>NUCLEOTIDE SEQUENCE [LARGE SCALE GENOMIC DNA]</scope>
    <source>
        <strain evidence="3 4">Ve08.2h10</strain>
    </source>
</reference>
<keyword evidence="1" id="KW-0812">Transmembrane</keyword>
<dbReference type="EMBL" id="KN825355">
    <property type="protein sequence ID" value="KIK91729.1"/>
    <property type="molecule type" value="Genomic_DNA"/>
</dbReference>
<keyword evidence="1" id="KW-0472">Membrane</keyword>
<dbReference type="Proteomes" id="UP000054538">
    <property type="component" value="Unassembled WGS sequence"/>
</dbReference>
<organism evidence="3 4">
    <name type="scientific">Paxillus rubicundulus Ve08.2h10</name>
    <dbReference type="NCBI Taxonomy" id="930991"/>
    <lineage>
        <taxon>Eukaryota</taxon>
        <taxon>Fungi</taxon>
        <taxon>Dikarya</taxon>
        <taxon>Basidiomycota</taxon>
        <taxon>Agaricomycotina</taxon>
        <taxon>Agaricomycetes</taxon>
        <taxon>Agaricomycetidae</taxon>
        <taxon>Boletales</taxon>
        <taxon>Paxilineae</taxon>
        <taxon>Paxillaceae</taxon>
        <taxon>Paxillus</taxon>
    </lineage>
</organism>
<evidence type="ECO:0000256" key="1">
    <source>
        <dbReference type="SAM" id="Phobius"/>
    </source>
</evidence>
<dbReference type="InParanoid" id="A0A0D0DYJ3"/>
<feature type="transmembrane region" description="Helical" evidence="1">
    <location>
        <begin position="12"/>
        <end position="29"/>
    </location>
</feature>
<evidence type="ECO:0000313" key="3">
    <source>
        <dbReference type="EMBL" id="KIK91729.1"/>
    </source>
</evidence>
<dbReference type="InterPro" id="IPR029063">
    <property type="entry name" value="SAM-dependent_MTases_sf"/>
</dbReference>
<accession>A0A0D0DYJ3</accession>
<dbReference type="STRING" id="930991.A0A0D0DYJ3"/>
<dbReference type="InterPro" id="IPR026913">
    <property type="entry name" value="METTL24"/>
</dbReference>
<dbReference type="SUPFAM" id="SSF53335">
    <property type="entry name" value="S-adenosyl-L-methionine-dependent methyltransferases"/>
    <property type="match status" value="1"/>
</dbReference>
<dbReference type="Gene3D" id="3.40.50.150">
    <property type="entry name" value="Vaccinia Virus protein VP39"/>
    <property type="match status" value="1"/>
</dbReference>
<proteinExistence type="predicted"/>
<dbReference type="PANTHER" id="PTHR32026">
    <property type="entry name" value="METHYLTRANSFERASE-LIKE PROTEIN 24"/>
    <property type="match status" value="1"/>
</dbReference>
<dbReference type="Pfam" id="PF13383">
    <property type="entry name" value="Methyltransf_22"/>
    <property type="match status" value="1"/>
</dbReference>
<reference evidence="4" key="2">
    <citation type="submission" date="2015-01" db="EMBL/GenBank/DDBJ databases">
        <title>Evolutionary Origins and Diversification of the Mycorrhizal Mutualists.</title>
        <authorList>
            <consortium name="DOE Joint Genome Institute"/>
            <consortium name="Mycorrhizal Genomics Consortium"/>
            <person name="Kohler A."/>
            <person name="Kuo A."/>
            <person name="Nagy L.G."/>
            <person name="Floudas D."/>
            <person name="Copeland A."/>
            <person name="Barry K.W."/>
            <person name="Cichocki N."/>
            <person name="Veneault-Fourrey C."/>
            <person name="LaButti K."/>
            <person name="Lindquist E.A."/>
            <person name="Lipzen A."/>
            <person name="Lundell T."/>
            <person name="Morin E."/>
            <person name="Murat C."/>
            <person name="Riley R."/>
            <person name="Ohm R."/>
            <person name="Sun H."/>
            <person name="Tunlid A."/>
            <person name="Henrissat B."/>
            <person name="Grigoriev I.V."/>
            <person name="Hibbett D.S."/>
            <person name="Martin F."/>
        </authorList>
    </citation>
    <scope>NUCLEOTIDE SEQUENCE [LARGE SCALE GENOMIC DNA]</scope>
    <source>
        <strain evidence="4">Ve08.2h10</strain>
    </source>
</reference>
<keyword evidence="1" id="KW-1133">Transmembrane helix</keyword>
<name>A0A0D0DYJ3_9AGAM</name>
<keyword evidence="4" id="KW-1185">Reference proteome</keyword>
<protein>
    <recommendedName>
        <fullName evidence="2">Methyltransferase domain-containing protein</fullName>
    </recommendedName>
</protein>
<dbReference type="AlphaFoldDB" id="A0A0D0DYJ3"/>